<dbReference type="STRING" id="586411.SAMN05216187_11239"/>
<protein>
    <submittedName>
        <fullName evidence="2">Nuclease-related domain-containing protein</fullName>
    </submittedName>
</protein>
<dbReference type="RefSeq" id="WP_176760659.1">
    <property type="nucleotide sequence ID" value="NZ_FNFI01000012.1"/>
</dbReference>
<name>A0A1G9DHA9_9STAP</name>
<organism evidence="2 3">
    <name type="scientific">Jeotgalicoccus aerolatus</name>
    <dbReference type="NCBI Taxonomy" id="709510"/>
    <lineage>
        <taxon>Bacteria</taxon>
        <taxon>Bacillati</taxon>
        <taxon>Bacillota</taxon>
        <taxon>Bacilli</taxon>
        <taxon>Bacillales</taxon>
        <taxon>Staphylococcaceae</taxon>
        <taxon>Jeotgalicoccus</taxon>
    </lineage>
</organism>
<dbReference type="Proteomes" id="UP000242700">
    <property type="component" value="Unassembled WGS sequence"/>
</dbReference>
<dbReference type="PROSITE" id="PS50965">
    <property type="entry name" value="NERD"/>
    <property type="match status" value="1"/>
</dbReference>
<dbReference type="EMBL" id="FNFI01000012">
    <property type="protein sequence ID" value="SDK63256.1"/>
    <property type="molecule type" value="Genomic_DNA"/>
</dbReference>
<gene>
    <name evidence="2" type="ORF">SAMN05216187_11239</name>
</gene>
<proteinExistence type="predicted"/>
<dbReference type="InterPro" id="IPR011528">
    <property type="entry name" value="NERD"/>
</dbReference>
<reference evidence="3" key="1">
    <citation type="submission" date="2016-10" db="EMBL/GenBank/DDBJ databases">
        <authorList>
            <person name="Varghese N."/>
            <person name="Submissions S."/>
        </authorList>
    </citation>
    <scope>NUCLEOTIDE SEQUENCE [LARGE SCALE GENOMIC DNA]</scope>
    <source>
        <strain evidence="3">CGMCC 1.8911</strain>
    </source>
</reference>
<feature type="domain" description="NERD" evidence="1">
    <location>
        <begin position="37"/>
        <end position="145"/>
    </location>
</feature>
<evidence type="ECO:0000313" key="3">
    <source>
        <dbReference type="Proteomes" id="UP000242700"/>
    </source>
</evidence>
<evidence type="ECO:0000259" key="1">
    <source>
        <dbReference type="PROSITE" id="PS50965"/>
    </source>
</evidence>
<dbReference type="AlphaFoldDB" id="A0A1G9DHA9"/>
<sequence>MIISKRKTSKELLFYRALSFRDYLSEQEGKKLSVLERGYEGECIYDKVFEQTSGQTVLVFRDIYLKIEDSVAQYDSLIVSDGEITVNEIKNFSGLYRFENDKWYIRDFEVPDDPVSQLKRAMNKLKRLSYGSPLNFKVSGKLVFPHVEFSLQTSDRALQDIVIMHSGLRGYLKEFQNMYAGRHAEAIAAAVSKHIIENPYFDKKADFERVRKGVYCGKCGSFELRKSHYYLNCGHCGCQETKETHMLRAMSDFKALFLEDRMTKQKFMRFINCAVSGRTAQRMLNKYCERIDQGSHTYYLFRYHDFDEAYGQYEGTYRYKDKRMM</sequence>
<dbReference type="Pfam" id="PF08378">
    <property type="entry name" value="NERD"/>
    <property type="match status" value="1"/>
</dbReference>
<evidence type="ECO:0000313" key="2">
    <source>
        <dbReference type="EMBL" id="SDK63256.1"/>
    </source>
</evidence>
<accession>A0A1G9DHA9</accession>